<evidence type="ECO:0000313" key="1">
    <source>
        <dbReference type="EMBL" id="OUM85214.1"/>
    </source>
</evidence>
<dbReference type="AlphaFoldDB" id="A0A1Y3PDF1"/>
<protein>
    <submittedName>
        <fullName evidence="1">Uncharacterized protein</fullName>
    </submittedName>
</protein>
<reference evidence="2" key="1">
    <citation type="submission" date="2016-06" db="EMBL/GenBank/DDBJ databases">
        <authorList>
            <person name="Nascimento L."/>
            <person name="Pereira R.V."/>
            <person name="Martins L.F."/>
            <person name="Quaggio R.B."/>
            <person name="Silva A.M."/>
            <person name="Setubal J.C."/>
        </authorList>
    </citation>
    <scope>NUCLEOTIDE SEQUENCE [LARGE SCALE GENOMIC DNA]</scope>
</reference>
<comment type="caution">
    <text evidence="1">The sequence shown here is derived from an EMBL/GenBank/DDBJ whole genome shotgun (WGS) entry which is preliminary data.</text>
</comment>
<dbReference type="EMBL" id="LZRT01000108">
    <property type="protein sequence ID" value="OUM85214.1"/>
    <property type="molecule type" value="Genomic_DNA"/>
</dbReference>
<sequence>MAKVIPLSRPRLQDEDSFDEAMKAIEKRFGVSFWDYIGLNGRRPKEVQERIDKALQKETFDD</sequence>
<name>A0A1Y3PDF1_9BACI</name>
<proteinExistence type="predicted"/>
<organism evidence="1 2">
    <name type="scientific">Bacillus thermozeamaize</name>
    <dbReference type="NCBI Taxonomy" id="230954"/>
    <lineage>
        <taxon>Bacteria</taxon>
        <taxon>Bacillati</taxon>
        <taxon>Bacillota</taxon>
        <taxon>Bacilli</taxon>
        <taxon>Bacillales</taxon>
        <taxon>Bacillaceae</taxon>
        <taxon>Bacillus</taxon>
    </lineage>
</organism>
<gene>
    <name evidence="1" type="ORF">BAA01_00110</name>
</gene>
<dbReference type="Proteomes" id="UP000196475">
    <property type="component" value="Unassembled WGS sequence"/>
</dbReference>
<accession>A0A1Y3PDF1</accession>
<evidence type="ECO:0000313" key="2">
    <source>
        <dbReference type="Proteomes" id="UP000196475"/>
    </source>
</evidence>